<dbReference type="RefSeq" id="WP_100760155.1">
    <property type="nucleotide sequence ID" value="NZ_NPDT01000010.1"/>
</dbReference>
<gene>
    <name evidence="1" type="ORF">CH371_18390</name>
</gene>
<reference evidence="1 2" key="1">
    <citation type="submission" date="2017-07" db="EMBL/GenBank/DDBJ databases">
        <title>Leptospira spp. isolated from tropical soils.</title>
        <authorList>
            <person name="Thibeaux R."/>
            <person name="Iraola G."/>
            <person name="Ferres I."/>
            <person name="Bierque E."/>
            <person name="Girault D."/>
            <person name="Soupe-Gilbert M.-E."/>
            <person name="Picardeau M."/>
            <person name="Goarant C."/>
        </authorList>
    </citation>
    <scope>NUCLEOTIDE SEQUENCE [LARGE SCALE GENOMIC DNA]</scope>
    <source>
        <strain evidence="1 2">FH2-C-A2</strain>
    </source>
</reference>
<sequence>MKYLLRATILFWLVTSLMYTGCRYVDRANPIEFPIENQRIGAISGDLIKGYLKSKDSGKKPWKVSLRSLGIIPSFDEDIGDDLSEGKIKIIYVDKPELQSLATKIQPSGGAVVHAPSIQPPESSATFPINGGFSEKLALTATSLAKSRKLPFEFSTKDSSQGDLIVYLFLQNRPPVQTKGGMDPDSKSGHRHLDSSVRVSLFLYENGKAPGVESFRCQKRLISDYPSDWLLSDWFFPKKAQAFDAALVDKGIAIRKNETKTSTESYSLASAISDCFEELSKEATH</sequence>
<evidence type="ECO:0000313" key="1">
    <source>
        <dbReference type="EMBL" id="PJZ64386.1"/>
    </source>
</evidence>
<dbReference type="Proteomes" id="UP000231912">
    <property type="component" value="Unassembled WGS sequence"/>
</dbReference>
<accession>A0A2M9Z7I1</accession>
<organism evidence="1 2">
    <name type="scientific">Leptospira wolffii</name>
    <dbReference type="NCBI Taxonomy" id="409998"/>
    <lineage>
        <taxon>Bacteria</taxon>
        <taxon>Pseudomonadati</taxon>
        <taxon>Spirochaetota</taxon>
        <taxon>Spirochaetia</taxon>
        <taxon>Leptospirales</taxon>
        <taxon>Leptospiraceae</taxon>
        <taxon>Leptospira</taxon>
    </lineage>
</organism>
<proteinExistence type="predicted"/>
<evidence type="ECO:0000313" key="2">
    <source>
        <dbReference type="Proteomes" id="UP000231912"/>
    </source>
</evidence>
<protein>
    <submittedName>
        <fullName evidence="1">Uncharacterized protein</fullName>
    </submittedName>
</protein>
<dbReference type="AlphaFoldDB" id="A0A2M9Z7I1"/>
<comment type="caution">
    <text evidence="1">The sequence shown here is derived from an EMBL/GenBank/DDBJ whole genome shotgun (WGS) entry which is preliminary data.</text>
</comment>
<dbReference type="EMBL" id="NPDT01000010">
    <property type="protein sequence ID" value="PJZ64386.1"/>
    <property type="molecule type" value="Genomic_DNA"/>
</dbReference>
<name>A0A2M9Z7I1_9LEPT</name>